<evidence type="ECO:0000313" key="1">
    <source>
        <dbReference type="EMBL" id="KAH6930220.1"/>
    </source>
</evidence>
<keyword evidence="2" id="KW-1185">Reference proteome</keyword>
<protein>
    <submittedName>
        <fullName evidence="1">Uncharacterized protein</fullName>
    </submittedName>
</protein>
<reference evidence="1" key="1">
    <citation type="submission" date="2020-05" db="EMBL/GenBank/DDBJ databases">
        <title>Large-scale comparative analyses of tick genomes elucidate their genetic diversity and vector capacities.</title>
        <authorList>
            <person name="Jia N."/>
            <person name="Wang J."/>
            <person name="Shi W."/>
            <person name="Du L."/>
            <person name="Sun Y."/>
            <person name="Zhan W."/>
            <person name="Jiang J."/>
            <person name="Wang Q."/>
            <person name="Zhang B."/>
            <person name="Ji P."/>
            <person name="Sakyi L.B."/>
            <person name="Cui X."/>
            <person name="Yuan T."/>
            <person name="Jiang B."/>
            <person name="Yang W."/>
            <person name="Lam T.T.-Y."/>
            <person name="Chang Q."/>
            <person name="Ding S."/>
            <person name="Wang X."/>
            <person name="Zhu J."/>
            <person name="Ruan X."/>
            <person name="Zhao L."/>
            <person name="Wei J."/>
            <person name="Que T."/>
            <person name="Du C."/>
            <person name="Cheng J."/>
            <person name="Dai P."/>
            <person name="Han X."/>
            <person name="Huang E."/>
            <person name="Gao Y."/>
            <person name="Liu J."/>
            <person name="Shao H."/>
            <person name="Ye R."/>
            <person name="Li L."/>
            <person name="Wei W."/>
            <person name="Wang X."/>
            <person name="Wang C."/>
            <person name="Yang T."/>
            <person name="Huo Q."/>
            <person name="Li W."/>
            <person name="Guo W."/>
            <person name="Chen H."/>
            <person name="Zhou L."/>
            <person name="Ni X."/>
            <person name="Tian J."/>
            <person name="Zhou Y."/>
            <person name="Sheng Y."/>
            <person name="Liu T."/>
            <person name="Pan Y."/>
            <person name="Xia L."/>
            <person name="Li J."/>
            <person name="Zhao F."/>
            <person name="Cao W."/>
        </authorList>
    </citation>
    <scope>NUCLEOTIDE SEQUENCE</scope>
    <source>
        <strain evidence="1">Hyas-2018</strain>
    </source>
</reference>
<sequence length="400" mass="43698">MREMERKEFENTDSNEEAATETTCDRETRCQEGYTRERIGTHSSGGRLRPALGRRVRRVAGSPSAACLSAWRGGEPVSERAATTLASPAGCSPVAAVARSSIERRPWRQSVLHLSEQPTVTEKNHAGCRHCDAAAAAHCGIREREYASFNIIGGAPALPGEFPWQVSVRKLSTRGTRHHCGGAAAYRPMGAHRCPLRRRGRTASPSEFLVRVGEYDQRRPEGSEVQVRVTHVIPHPAYGRLQRDLALLRLAKRLRKSSHVRPACLAPASLRPLSNLSCAVSGWGNERTQGTTAYSLNKLRVPLRPLKNASPSTMCPLASGICAAEGPEEECATSPTRTQGDSGGPLSCQLSDGRWYVLGVASFGSGCARAHYPDVYTRVHHFTGWIRDTIAAYTRPMRRG</sequence>
<proteinExistence type="predicted"/>
<dbReference type="Proteomes" id="UP000821845">
    <property type="component" value="Chromosome 5"/>
</dbReference>
<comment type="caution">
    <text evidence="1">The sequence shown here is derived from an EMBL/GenBank/DDBJ whole genome shotgun (WGS) entry which is preliminary data.</text>
</comment>
<evidence type="ECO:0000313" key="2">
    <source>
        <dbReference type="Proteomes" id="UP000821845"/>
    </source>
</evidence>
<dbReference type="EMBL" id="CM023485">
    <property type="protein sequence ID" value="KAH6930220.1"/>
    <property type="molecule type" value="Genomic_DNA"/>
</dbReference>
<gene>
    <name evidence="1" type="ORF">HPB50_011804</name>
</gene>
<accession>A0ACB7S669</accession>
<organism evidence="1 2">
    <name type="scientific">Hyalomma asiaticum</name>
    <name type="common">Tick</name>
    <dbReference type="NCBI Taxonomy" id="266040"/>
    <lineage>
        <taxon>Eukaryota</taxon>
        <taxon>Metazoa</taxon>
        <taxon>Ecdysozoa</taxon>
        <taxon>Arthropoda</taxon>
        <taxon>Chelicerata</taxon>
        <taxon>Arachnida</taxon>
        <taxon>Acari</taxon>
        <taxon>Parasitiformes</taxon>
        <taxon>Ixodida</taxon>
        <taxon>Ixodoidea</taxon>
        <taxon>Ixodidae</taxon>
        <taxon>Hyalomminae</taxon>
        <taxon>Hyalomma</taxon>
    </lineage>
</organism>
<name>A0ACB7S669_HYAAI</name>